<dbReference type="PANTHER" id="PTHR10429:SF0">
    <property type="entry name" value="DNA-3-METHYLADENINE GLYCOSYLASE"/>
    <property type="match status" value="1"/>
</dbReference>
<dbReference type="PANTHER" id="PTHR10429">
    <property type="entry name" value="DNA-3-METHYLADENINE GLYCOSYLASE"/>
    <property type="match status" value="1"/>
</dbReference>
<evidence type="ECO:0000313" key="7">
    <source>
        <dbReference type="Proteomes" id="UP000219327"/>
    </source>
</evidence>
<evidence type="ECO:0000256" key="4">
    <source>
        <dbReference type="ARBA" id="ARBA00023204"/>
    </source>
</evidence>
<reference evidence="6 7" key="1">
    <citation type="submission" date="2017-08" db="EMBL/GenBank/DDBJ databases">
        <title>Fine stratification of microbial communities through a metagenomic profile of the photic zone.</title>
        <authorList>
            <person name="Haro-Moreno J.M."/>
            <person name="Lopez-Perez M."/>
            <person name="De La Torre J."/>
            <person name="Picazo A."/>
            <person name="Camacho A."/>
            <person name="Rodriguez-Valera F."/>
        </authorList>
    </citation>
    <scope>NUCLEOTIDE SEQUENCE [LARGE SCALE GENOMIC DNA]</scope>
    <source>
        <strain evidence="6">MED-G24</strain>
    </source>
</reference>
<dbReference type="InterPro" id="IPR003180">
    <property type="entry name" value="MPG"/>
</dbReference>
<evidence type="ECO:0000256" key="3">
    <source>
        <dbReference type="ARBA" id="ARBA00022801"/>
    </source>
</evidence>
<accession>A0A2A5WSA4</accession>
<evidence type="ECO:0000256" key="5">
    <source>
        <dbReference type="HAMAP-Rule" id="MF_00527"/>
    </source>
</evidence>
<dbReference type="Proteomes" id="UP000219327">
    <property type="component" value="Unassembled WGS sequence"/>
</dbReference>
<dbReference type="SUPFAM" id="SSF50486">
    <property type="entry name" value="FMT C-terminal domain-like"/>
    <property type="match status" value="1"/>
</dbReference>
<organism evidence="6 7">
    <name type="scientific">OM182 bacterium MED-G24</name>
    <dbReference type="NCBI Taxonomy" id="1986255"/>
    <lineage>
        <taxon>Bacteria</taxon>
        <taxon>Pseudomonadati</taxon>
        <taxon>Pseudomonadota</taxon>
        <taxon>Gammaproteobacteria</taxon>
        <taxon>OMG group</taxon>
        <taxon>OM182 clade</taxon>
    </lineage>
</organism>
<comment type="similarity">
    <text evidence="1 5">Belongs to the DNA glycosylase MPG family.</text>
</comment>
<dbReference type="Pfam" id="PF02245">
    <property type="entry name" value="Pur_DNA_glyco"/>
    <property type="match status" value="1"/>
</dbReference>
<evidence type="ECO:0000256" key="1">
    <source>
        <dbReference type="ARBA" id="ARBA00009232"/>
    </source>
</evidence>
<keyword evidence="3 5" id="KW-0378">Hydrolase</keyword>
<dbReference type="GO" id="GO:0006284">
    <property type="term" value="P:base-excision repair"/>
    <property type="evidence" value="ECO:0007669"/>
    <property type="project" value="InterPro"/>
</dbReference>
<evidence type="ECO:0000313" key="6">
    <source>
        <dbReference type="EMBL" id="PDH39425.1"/>
    </source>
</evidence>
<dbReference type="AlphaFoldDB" id="A0A2A5WSA4"/>
<dbReference type="InterPro" id="IPR036995">
    <property type="entry name" value="MPG_sf"/>
</dbReference>
<keyword evidence="4 5" id="KW-0234">DNA repair</keyword>
<name>A0A2A5WSA4_9GAMM</name>
<proteinExistence type="inferred from homology"/>
<dbReference type="GO" id="GO:0003905">
    <property type="term" value="F:alkylbase DNA N-glycosylase activity"/>
    <property type="evidence" value="ECO:0007669"/>
    <property type="project" value="InterPro"/>
</dbReference>
<keyword evidence="2 5" id="KW-0227">DNA damage</keyword>
<evidence type="ECO:0000256" key="2">
    <source>
        <dbReference type="ARBA" id="ARBA00022763"/>
    </source>
</evidence>
<dbReference type="InterPro" id="IPR011034">
    <property type="entry name" value="Formyl_transferase-like_C_sf"/>
</dbReference>
<dbReference type="GO" id="GO:0003677">
    <property type="term" value="F:DNA binding"/>
    <property type="evidence" value="ECO:0007669"/>
    <property type="project" value="InterPro"/>
</dbReference>
<dbReference type="EMBL" id="NTKD01000024">
    <property type="protein sequence ID" value="PDH39425.1"/>
    <property type="molecule type" value="Genomic_DNA"/>
</dbReference>
<comment type="caution">
    <text evidence="6">The sequence shown here is derived from an EMBL/GenBank/DDBJ whole genome shotgun (WGS) entry which is preliminary data.</text>
</comment>
<gene>
    <name evidence="6" type="ORF">CNE99_05530</name>
</gene>
<dbReference type="NCBIfam" id="NF002005">
    <property type="entry name" value="PRK00802.1-5"/>
    <property type="match status" value="1"/>
</dbReference>
<dbReference type="Gene3D" id="3.10.300.10">
    <property type="entry name" value="Methylpurine-DNA glycosylase (MPG)"/>
    <property type="match status" value="1"/>
</dbReference>
<dbReference type="EC" id="3.2.2.-" evidence="5"/>
<dbReference type="HAMAP" id="MF_00527">
    <property type="entry name" value="3MGH"/>
    <property type="match status" value="1"/>
</dbReference>
<protein>
    <recommendedName>
        <fullName evidence="5">Putative 3-methyladenine DNA glycosylase</fullName>
        <ecNumber evidence="5">3.2.2.-</ecNumber>
    </recommendedName>
</protein>
<sequence length="222" mass="24644">MYALTDKDFHLDAHTLARRLLGTVIRHKPGRTWLAAQIIETEAYFLTDKASHASLGRTPSREPLFMPAGTIYMYYARGGDSLNFSAQGAGNAVLIKSAIPATDHMTATGLRRMITNNPTQRGDARQLEHLCSGQTLLCRALGLEVPKWSGRRLVSGKLELLDPGNAPHAIVQTRRLGIPAGRDPHLPYRFVDQRHVRSATRNPFGRNLQEGIDYRIITGPKN</sequence>